<dbReference type="Proteomes" id="UP000054893">
    <property type="component" value="Unassembled WGS sequence"/>
</dbReference>
<dbReference type="RefSeq" id="WP_060857858.1">
    <property type="nucleotide sequence ID" value="NZ_FCOC02000018.1"/>
</dbReference>
<evidence type="ECO:0000259" key="4">
    <source>
        <dbReference type="Pfam" id="PF02668"/>
    </source>
</evidence>
<dbReference type="InterPro" id="IPR003819">
    <property type="entry name" value="TauD/TfdA-like"/>
</dbReference>
<dbReference type="PANTHER" id="PTHR10696">
    <property type="entry name" value="GAMMA-BUTYROBETAINE HYDROXYLASE-RELATED"/>
    <property type="match status" value="1"/>
</dbReference>
<accession>A0A158HM51</accession>
<sequence length="331" mass="36939">MNAAIIGNAASITLAQEIIEHNGTRVMCVSPPATADTSLDAHWPEVAALLARARHVQGGVLLRGFDAPGVDGFGQVAARLGEPLLDYEFGSTPRTRIEKRVYSSTEYPADQWIDQHNEQSYTTHWPSTIWFYCDIAAQQGGATPVADSRVVYARLDPALRRRFAEQGVMYVRNYGNGLDLSWQQVFGTDDRAEVERYCEVHGIGWEWLDGGEALRTRQICQSELRHPVTGETIWFNQAHLFHVTNLPAAVREALLDVVDEDRLPRQTLFGDGSPIPDAMLDEIRAVYRETLLAFEWRVADLLMLDNLLMSHGRAPFTGPRRVLVAMSGPPA</sequence>
<dbReference type="Pfam" id="PF02668">
    <property type="entry name" value="TauD"/>
    <property type="match status" value="1"/>
</dbReference>
<keyword evidence="3" id="KW-0045">Antibiotic biosynthesis</keyword>
<evidence type="ECO:0000313" key="5">
    <source>
        <dbReference type="EMBL" id="SAL45177.1"/>
    </source>
</evidence>
<dbReference type="PANTHER" id="PTHR10696:SF56">
    <property type="entry name" value="TAUD_TFDA-LIKE DOMAIN-CONTAINING PROTEIN"/>
    <property type="match status" value="1"/>
</dbReference>
<dbReference type="SUPFAM" id="SSF51197">
    <property type="entry name" value="Clavaminate synthase-like"/>
    <property type="match status" value="1"/>
</dbReference>
<dbReference type="InterPro" id="IPR050411">
    <property type="entry name" value="AlphaKG_dependent_hydroxylases"/>
</dbReference>
<evidence type="ECO:0000256" key="2">
    <source>
        <dbReference type="ARBA" id="ARBA00023002"/>
    </source>
</evidence>
<evidence type="ECO:0000313" key="6">
    <source>
        <dbReference type="Proteomes" id="UP000054893"/>
    </source>
</evidence>
<protein>
    <submittedName>
        <fullName evidence="5">Taurine catabolism dioxygenase TauD/TfdA</fullName>
    </submittedName>
</protein>
<reference evidence="5 6" key="1">
    <citation type="submission" date="2016-01" db="EMBL/GenBank/DDBJ databases">
        <authorList>
            <person name="Oliw E.H."/>
        </authorList>
    </citation>
    <scope>NUCLEOTIDE SEQUENCE [LARGE SCALE GENOMIC DNA]</scope>
    <source>
        <strain evidence="5">LMG 22029</strain>
    </source>
</reference>
<organism evidence="5 6">
    <name type="scientific">Caballeronia sordidicola</name>
    <name type="common">Burkholderia sordidicola</name>
    <dbReference type="NCBI Taxonomy" id="196367"/>
    <lineage>
        <taxon>Bacteria</taxon>
        <taxon>Pseudomonadati</taxon>
        <taxon>Pseudomonadota</taxon>
        <taxon>Betaproteobacteria</taxon>
        <taxon>Burkholderiales</taxon>
        <taxon>Burkholderiaceae</taxon>
        <taxon>Caballeronia</taxon>
    </lineage>
</organism>
<evidence type="ECO:0000256" key="1">
    <source>
        <dbReference type="ARBA" id="ARBA00001954"/>
    </source>
</evidence>
<gene>
    <name evidence="5" type="ORF">AWB64_04788</name>
</gene>
<dbReference type="AlphaFoldDB" id="A0A158HM51"/>
<comment type="cofactor">
    <cofactor evidence="1">
        <name>Fe(2+)</name>
        <dbReference type="ChEBI" id="CHEBI:29033"/>
    </cofactor>
</comment>
<dbReference type="Gene3D" id="3.60.130.10">
    <property type="entry name" value="Clavaminate synthase-like"/>
    <property type="match status" value="1"/>
</dbReference>
<dbReference type="GO" id="GO:0016706">
    <property type="term" value="F:2-oxoglutarate-dependent dioxygenase activity"/>
    <property type="evidence" value="ECO:0007669"/>
    <property type="project" value="UniProtKB-ARBA"/>
</dbReference>
<feature type="domain" description="TauD/TfdA-like" evidence="4">
    <location>
        <begin position="44"/>
        <end position="324"/>
    </location>
</feature>
<dbReference type="EMBL" id="FCOC02000018">
    <property type="protein sequence ID" value="SAL45177.1"/>
    <property type="molecule type" value="Genomic_DNA"/>
</dbReference>
<name>A0A158HM51_CABSO</name>
<keyword evidence="5" id="KW-0223">Dioxygenase</keyword>
<evidence type="ECO:0000256" key="3">
    <source>
        <dbReference type="ARBA" id="ARBA00023194"/>
    </source>
</evidence>
<dbReference type="GO" id="GO:0017000">
    <property type="term" value="P:antibiotic biosynthetic process"/>
    <property type="evidence" value="ECO:0007669"/>
    <property type="project" value="UniProtKB-KW"/>
</dbReference>
<dbReference type="OrthoDB" id="9769888at2"/>
<keyword evidence="2" id="KW-0560">Oxidoreductase</keyword>
<dbReference type="InterPro" id="IPR042098">
    <property type="entry name" value="TauD-like_sf"/>
</dbReference>
<proteinExistence type="predicted"/>